<evidence type="ECO:0000256" key="3">
    <source>
        <dbReference type="ARBA" id="ARBA00022801"/>
    </source>
</evidence>
<dbReference type="InterPro" id="IPR016130">
    <property type="entry name" value="Tyr_Pase_AS"/>
</dbReference>
<dbReference type="PANTHER" id="PTHR10159:SF519">
    <property type="entry name" value="DUAL SPECIFICITY PROTEIN PHOSPHATASE MPK3"/>
    <property type="match status" value="1"/>
</dbReference>
<keyword evidence="8" id="KW-1185">Reference proteome</keyword>
<dbReference type="InterPro" id="IPR029021">
    <property type="entry name" value="Prot-tyrosine_phosphatase-like"/>
</dbReference>
<evidence type="ECO:0000256" key="4">
    <source>
        <dbReference type="ARBA" id="ARBA00022912"/>
    </source>
</evidence>
<evidence type="ECO:0000256" key="2">
    <source>
        <dbReference type="ARBA" id="ARBA00013064"/>
    </source>
</evidence>
<dbReference type="GO" id="GO:0033550">
    <property type="term" value="F:MAP kinase tyrosine phosphatase activity"/>
    <property type="evidence" value="ECO:0007669"/>
    <property type="project" value="TreeGrafter"/>
</dbReference>
<dbReference type="GO" id="GO:0005829">
    <property type="term" value="C:cytosol"/>
    <property type="evidence" value="ECO:0007669"/>
    <property type="project" value="TreeGrafter"/>
</dbReference>
<feature type="compositionally biased region" description="Polar residues" evidence="5">
    <location>
        <begin position="92"/>
        <end position="101"/>
    </location>
</feature>
<dbReference type="PANTHER" id="PTHR10159">
    <property type="entry name" value="DUAL SPECIFICITY PROTEIN PHOSPHATASE"/>
    <property type="match status" value="1"/>
</dbReference>
<evidence type="ECO:0000259" key="6">
    <source>
        <dbReference type="PROSITE" id="PS50056"/>
    </source>
</evidence>
<dbReference type="GO" id="GO:0008330">
    <property type="term" value="F:protein tyrosine/threonine phosphatase activity"/>
    <property type="evidence" value="ECO:0007669"/>
    <property type="project" value="TreeGrafter"/>
</dbReference>
<keyword evidence="3" id="KW-0378">Hydrolase</keyword>
<feature type="compositionally biased region" description="Basic and acidic residues" evidence="5">
    <location>
        <begin position="271"/>
        <end position="280"/>
    </location>
</feature>
<accession>A0AAN6NXL7</accession>
<evidence type="ECO:0000313" key="8">
    <source>
        <dbReference type="Proteomes" id="UP001303222"/>
    </source>
</evidence>
<comment type="caution">
    <text evidence="7">The sequence shown here is derived from an EMBL/GenBank/DDBJ whole genome shotgun (WGS) entry which is preliminary data.</text>
</comment>
<dbReference type="GO" id="GO:0017017">
    <property type="term" value="F:MAP kinase tyrosine/serine/threonine phosphatase activity"/>
    <property type="evidence" value="ECO:0007669"/>
    <property type="project" value="TreeGrafter"/>
</dbReference>
<evidence type="ECO:0000256" key="1">
    <source>
        <dbReference type="ARBA" id="ARBA00008601"/>
    </source>
</evidence>
<feature type="domain" description="Tyrosine specific protein phosphatases" evidence="6">
    <location>
        <begin position="378"/>
        <end position="420"/>
    </location>
</feature>
<protein>
    <recommendedName>
        <fullName evidence="2">protein-tyrosine-phosphatase</fullName>
        <ecNumber evidence="2">3.1.3.48</ecNumber>
    </recommendedName>
</protein>
<dbReference type="InterPro" id="IPR000387">
    <property type="entry name" value="Tyr_Pase_dom"/>
</dbReference>
<feature type="compositionally biased region" description="Basic and acidic residues" evidence="5">
    <location>
        <begin position="232"/>
        <end position="241"/>
    </location>
</feature>
<dbReference type="AlphaFoldDB" id="A0AAN6NXL7"/>
<dbReference type="InterPro" id="IPR020422">
    <property type="entry name" value="TYR_PHOSPHATASE_DUAL_dom"/>
</dbReference>
<feature type="compositionally biased region" description="Low complexity" evidence="5">
    <location>
        <begin position="334"/>
        <end position="369"/>
    </location>
</feature>
<dbReference type="EC" id="3.1.3.48" evidence="2"/>
<dbReference type="Proteomes" id="UP001303222">
    <property type="component" value="Unassembled WGS sequence"/>
</dbReference>
<dbReference type="PROSITE" id="PS00383">
    <property type="entry name" value="TYR_PHOSPHATASE_1"/>
    <property type="match status" value="1"/>
</dbReference>
<evidence type="ECO:0000313" key="7">
    <source>
        <dbReference type="EMBL" id="KAK3953820.1"/>
    </source>
</evidence>
<proteinExistence type="inferred from homology"/>
<organism evidence="7 8">
    <name type="scientific">Pseudoneurospora amorphoporcata</name>
    <dbReference type="NCBI Taxonomy" id="241081"/>
    <lineage>
        <taxon>Eukaryota</taxon>
        <taxon>Fungi</taxon>
        <taxon>Dikarya</taxon>
        <taxon>Ascomycota</taxon>
        <taxon>Pezizomycotina</taxon>
        <taxon>Sordariomycetes</taxon>
        <taxon>Sordariomycetidae</taxon>
        <taxon>Sordariales</taxon>
        <taxon>Sordariaceae</taxon>
        <taxon>Pseudoneurospora</taxon>
    </lineage>
</organism>
<sequence>MPPPPASPIGHGSSSEHRPSRRRKSSSSSTRSSGPATVPTMSVPAPTYSQNSPHPMHHHRSFSNGSRHSPYPPLYHHRSSSGTSQHDRRSPSPGSSSTNTFVLPPGVSISQITPDIFVGNNASSTSIQTLMHYGITSMVSLLSTAEQRLNEEAWNSPALDMLVPKPNRLFVRCEDSPEEDLVGRLAMICEFVDDQIEGGGPGQRRRKRSVEEVLESVLPASELPKGFNVGQEPERKQEPRQRVRSLIPDEDGRVEGPHTTPPTPTVTPAKGAEDMAELTRQKSAPPQRQRVRSLIPDDVEPAGSGRPATRRPKPIPSLPSGSIPYVPSAPVPSLPGQGQSRRQSSQSQLSALSPSGQASPSSTIPTSPSNASLAADTGGKVLIHCNQGVSRSGAACVAYMMKQHPEWSAAKALRFVQSRRKEVEPSENFMGQLKIWGECGFCVWEDVSGEGLEVDGKSIDGKGKGKGKKVPKRPYKKWLCKREEVRRRVREMGGLVLSADGRV</sequence>
<dbReference type="CDD" id="cd14498">
    <property type="entry name" value="DSP"/>
    <property type="match status" value="1"/>
</dbReference>
<dbReference type="InterPro" id="IPR000340">
    <property type="entry name" value="Dual-sp_phosphatase_cat-dom"/>
</dbReference>
<name>A0AAN6NXL7_9PEZI</name>
<evidence type="ECO:0000256" key="5">
    <source>
        <dbReference type="SAM" id="MobiDB-lite"/>
    </source>
</evidence>
<dbReference type="GO" id="GO:0043409">
    <property type="term" value="P:negative regulation of MAPK cascade"/>
    <property type="evidence" value="ECO:0007669"/>
    <property type="project" value="TreeGrafter"/>
</dbReference>
<dbReference type="SUPFAM" id="SSF52799">
    <property type="entry name" value="(Phosphotyrosine protein) phosphatases II"/>
    <property type="match status" value="2"/>
</dbReference>
<feature type="region of interest" description="Disordered" evidence="5">
    <location>
        <begin position="221"/>
        <end position="373"/>
    </location>
</feature>
<dbReference type="Pfam" id="PF00782">
    <property type="entry name" value="DSPc"/>
    <property type="match status" value="1"/>
</dbReference>
<dbReference type="SMART" id="SM00195">
    <property type="entry name" value="DSPc"/>
    <property type="match status" value="1"/>
</dbReference>
<feature type="region of interest" description="Disordered" evidence="5">
    <location>
        <begin position="1"/>
        <end position="103"/>
    </location>
</feature>
<gene>
    <name evidence="7" type="ORF">QBC32DRAFT_369131</name>
</gene>
<reference evidence="7" key="2">
    <citation type="submission" date="2023-06" db="EMBL/GenBank/DDBJ databases">
        <authorList>
            <consortium name="Lawrence Berkeley National Laboratory"/>
            <person name="Mondo S.J."/>
            <person name="Hensen N."/>
            <person name="Bonometti L."/>
            <person name="Westerberg I."/>
            <person name="Brannstrom I.O."/>
            <person name="Guillou S."/>
            <person name="Cros-Aarteil S."/>
            <person name="Calhoun S."/>
            <person name="Haridas S."/>
            <person name="Kuo A."/>
            <person name="Pangilinan J."/>
            <person name="Riley R."/>
            <person name="Labutti K."/>
            <person name="Andreopoulos B."/>
            <person name="Lipzen A."/>
            <person name="Chen C."/>
            <person name="Yanf M."/>
            <person name="Daum C."/>
            <person name="Ng V."/>
            <person name="Clum A."/>
            <person name="Steindorff A."/>
            <person name="Ohm R."/>
            <person name="Martin F."/>
            <person name="Silar P."/>
            <person name="Natvig D."/>
            <person name="Lalanne C."/>
            <person name="Gautier V."/>
            <person name="Ament-Velasquez S.L."/>
            <person name="Kruys A."/>
            <person name="Hutchinson M.I."/>
            <person name="Powell A.J."/>
            <person name="Barry K."/>
            <person name="Miller A.N."/>
            <person name="Grigoriev I.V."/>
            <person name="Debuchy R."/>
            <person name="Gladieux P."/>
            <person name="Thoren M.H."/>
            <person name="Johannesson H."/>
        </authorList>
    </citation>
    <scope>NUCLEOTIDE SEQUENCE</scope>
    <source>
        <strain evidence="7">CBS 626.80</strain>
    </source>
</reference>
<dbReference type="GO" id="GO:0005634">
    <property type="term" value="C:nucleus"/>
    <property type="evidence" value="ECO:0007669"/>
    <property type="project" value="TreeGrafter"/>
</dbReference>
<dbReference type="PROSITE" id="PS50056">
    <property type="entry name" value="TYR_PHOSPHATASE_2"/>
    <property type="match status" value="1"/>
</dbReference>
<keyword evidence="4" id="KW-0904">Protein phosphatase</keyword>
<reference evidence="7" key="1">
    <citation type="journal article" date="2023" name="Mol. Phylogenet. Evol.">
        <title>Genome-scale phylogeny and comparative genomics of the fungal order Sordariales.</title>
        <authorList>
            <person name="Hensen N."/>
            <person name="Bonometti L."/>
            <person name="Westerberg I."/>
            <person name="Brannstrom I.O."/>
            <person name="Guillou S."/>
            <person name="Cros-Aarteil S."/>
            <person name="Calhoun S."/>
            <person name="Haridas S."/>
            <person name="Kuo A."/>
            <person name="Mondo S."/>
            <person name="Pangilinan J."/>
            <person name="Riley R."/>
            <person name="LaButti K."/>
            <person name="Andreopoulos B."/>
            <person name="Lipzen A."/>
            <person name="Chen C."/>
            <person name="Yan M."/>
            <person name="Daum C."/>
            <person name="Ng V."/>
            <person name="Clum A."/>
            <person name="Steindorff A."/>
            <person name="Ohm R.A."/>
            <person name="Martin F."/>
            <person name="Silar P."/>
            <person name="Natvig D.O."/>
            <person name="Lalanne C."/>
            <person name="Gautier V."/>
            <person name="Ament-Velasquez S.L."/>
            <person name="Kruys A."/>
            <person name="Hutchinson M.I."/>
            <person name="Powell A.J."/>
            <person name="Barry K."/>
            <person name="Miller A.N."/>
            <person name="Grigoriev I.V."/>
            <person name="Debuchy R."/>
            <person name="Gladieux P."/>
            <person name="Hiltunen Thoren M."/>
            <person name="Johannesson H."/>
        </authorList>
    </citation>
    <scope>NUCLEOTIDE SEQUENCE</scope>
    <source>
        <strain evidence="7">CBS 626.80</strain>
    </source>
</reference>
<dbReference type="EMBL" id="MU859099">
    <property type="protein sequence ID" value="KAK3953820.1"/>
    <property type="molecule type" value="Genomic_DNA"/>
</dbReference>
<comment type="similarity">
    <text evidence="1">Belongs to the protein-tyrosine phosphatase family. Non-receptor class dual specificity subfamily.</text>
</comment>
<dbReference type="Gene3D" id="3.90.190.10">
    <property type="entry name" value="Protein tyrosine phosphatase superfamily"/>
    <property type="match status" value="2"/>
</dbReference>